<feature type="binding site" evidence="7">
    <location>
        <begin position="215"/>
        <end position="222"/>
    </location>
    <ligand>
        <name>GTP</name>
        <dbReference type="ChEBI" id="CHEBI:37565"/>
    </ligand>
</feature>
<dbReference type="InterPro" id="IPR016496">
    <property type="entry name" value="GTPase_HflX"/>
</dbReference>
<comment type="subunit">
    <text evidence="6">Monomer. Associates with the 50S ribosomal subunit.</text>
</comment>
<dbReference type="InterPro" id="IPR025121">
    <property type="entry name" value="GTPase_HflX_N"/>
</dbReference>
<name>A0A2H5Y872_9CHLR</name>
<comment type="caution">
    <text evidence="11">The sequence shown here is derived from an EMBL/GenBank/DDBJ whole genome shotgun (WGS) entry which is preliminary data.</text>
</comment>
<evidence type="ECO:0000256" key="5">
    <source>
        <dbReference type="ARBA" id="ARBA00023134"/>
    </source>
</evidence>
<comment type="similarity">
    <text evidence="6">Belongs to the TRAFAC class OBG-HflX-like GTPase superfamily. HflX GTPase family.</text>
</comment>
<dbReference type="GO" id="GO:0046872">
    <property type="term" value="F:metal ion binding"/>
    <property type="evidence" value="ECO:0007669"/>
    <property type="project" value="UniProtKB-KW"/>
</dbReference>
<feature type="domain" description="Hflx-type G" evidence="10">
    <location>
        <begin position="209"/>
        <end position="375"/>
    </location>
</feature>
<dbReference type="InterPro" id="IPR032305">
    <property type="entry name" value="GTP-bd_M"/>
</dbReference>
<keyword evidence="5 6" id="KW-0342">GTP-binding</keyword>
<dbReference type="PIRSF" id="PIRSF006809">
    <property type="entry name" value="GTP-binding_hflX_prd"/>
    <property type="match status" value="1"/>
</dbReference>
<keyword evidence="9" id="KW-0175">Coiled coil</keyword>
<proteinExistence type="inferred from homology"/>
<evidence type="ECO:0000256" key="4">
    <source>
        <dbReference type="ARBA" id="ARBA00022842"/>
    </source>
</evidence>
<accession>A0A2H5Y872</accession>
<evidence type="ECO:0000256" key="2">
    <source>
        <dbReference type="ARBA" id="ARBA00022723"/>
    </source>
</evidence>
<dbReference type="Pfam" id="PF13167">
    <property type="entry name" value="GTP-bdg_N"/>
    <property type="match status" value="1"/>
</dbReference>
<evidence type="ECO:0000313" key="12">
    <source>
        <dbReference type="Proteomes" id="UP000236642"/>
    </source>
</evidence>
<feature type="binding site" evidence="8">
    <location>
        <position position="222"/>
    </location>
    <ligand>
        <name>Mg(2+)</name>
        <dbReference type="ChEBI" id="CHEBI:18420"/>
    </ligand>
</feature>
<evidence type="ECO:0000259" key="10">
    <source>
        <dbReference type="PROSITE" id="PS51705"/>
    </source>
</evidence>
<comment type="subcellular location">
    <subcellularLocation>
        <location evidence="6">Cytoplasm</location>
    </subcellularLocation>
    <text evidence="6">May associate with membranes.</text>
</comment>
<evidence type="ECO:0000256" key="1">
    <source>
        <dbReference type="ARBA" id="ARBA00022490"/>
    </source>
</evidence>
<keyword evidence="3 6" id="KW-0547">Nucleotide-binding</keyword>
<dbReference type="Gene3D" id="3.40.50.11060">
    <property type="entry name" value="GTPase HflX, N-terminal domain"/>
    <property type="match status" value="1"/>
</dbReference>
<dbReference type="GO" id="GO:0003924">
    <property type="term" value="F:GTPase activity"/>
    <property type="evidence" value="ECO:0007669"/>
    <property type="project" value="UniProtKB-UniRule"/>
</dbReference>
<dbReference type="CDD" id="cd01878">
    <property type="entry name" value="HflX"/>
    <property type="match status" value="1"/>
</dbReference>
<evidence type="ECO:0000256" key="6">
    <source>
        <dbReference type="HAMAP-Rule" id="MF_00900"/>
    </source>
</evidence>
<dbReference type="Proteomes" id="UP000236642">
    <property type="component" value="Unassembled WGS sequence"/>
</dbReference>
<dbReference type="AlphaFoldDB" id="A0A2H5Y872"/>
<dbReference type="InterPro" id="IPR027417">
    <property type="entry name" value="P-loop_NTPase"/>
</dbReference>
<organism evidence="11 12">
    <name type="scientific">Candidatus Thermoflexus japonica</name>
    <dbReference type="NCBI Taxonomy" id="2035417"/>
    <lineage>
        <taxon>Bacteria</taxon>
        <taxon>Bacillati</taxon>
        <taxon>Chloroflexota</taxon>
        <taxon>Thermoflexia</taxon>
        <taxon>Thermoflexales</taxon>
        <taxon>Thermoflexaceae</taxon>
        <taxon>Thermoflexus</taxon>
    </lineage>
</organism>
<dbReference type="Gene3D" id="6.10.250.2860">
    <property type="match status" value="1"/>
</dbReference>
<dbReference type="Pfam" id="PF16360">
    <property type="entry name" value="GTP-bdg_M"/>
    <property type="match status" value="1"/>
</dbReference>
<feature type="binding site" evidence="7">
    <location>
        <begin position="240"/>
        <end position="244"/>
    </location>
    <ligand>
        <name>GTP</name>
        <dbReference type="ChEBI" id="CHEBI:37565"/>
    </ligand>
</feature>
<evidence type="ECO:0000256" key="8">
    <source>
        <dbReference type="PIRSR" id="PIRSR006809-2"/>
    </source>
</evidence>
<feature type="coiled-coil region" evidence="9">
    <location>
        <begin position="168"/>
        <end position="202"/>
    </location>
</feature>
<dbReference type="GO" id="GO:0005737">
    <property type="term" value="C:cytoplasm"/>
    <property type="evidence" value="ECO:0007669"/>
    <property type="project" value="UniProtKB-SubCell"/>
</dbReference>
<evidence type="ECO:0000313" key="11">
    <source>
        <dbReference type="EMBL" id="GBD09654.1"/>
    </source>
</evidence>
<evidence type="ECO:0000256" key="9">
    <source>
        <dbReference type="SAM" id="Coils"/>
    </source>
</evidence>
<dbReference type="InterPro" id="IPR030394">
    <property type="entry name" value="G_HFLX_dom"/>
</dbReference>
<dbReference type="GO" id="GO:0005525">
    <property type="term" value="F:GTP binding"/>
    <property type="evidence" value="ECO:0007669"/>
    <property type="project" value="UniProtKB-UniRule"/>
</dbReference>
<evidence type="ECO:0000256" key="3">
    <source>
        <dbReference type="ARBA" id="ARBA00022741"/>
    </source>
</evidence>
<evidence type="ECO:0000256" key="7">
    <source>
        <dbReference type="PIRSR" id="PIRSR006809-1"/>
    </source>
</evidence>
<dbReference type="Gene3D" id="3.40.50.300">
    <property type="entry name" value="P-loop containing nucleotide triphosphate hydrolases"/>
    <property type="match status" value="1"/>
</dbReference>
<dbReference type="HAMAP" id="MF_00900">
    <property type="entry name" value="GTPase_HflX"/>
    <property type="match status" value="1"/>
</dbReference>
<dbReference type="InterPro" id="IPR042108">
    <property type="entry name" value="GTPase_HflX_N_sf"/>
</dbReference>
<dbReference type="InterPro" id="IPR006073">
    <property type="entry name" value="GTP-bd"/>
</dbReference>
<keyword evidence="4 8" id="KW-0460">Magnesium</keyword>
<dbReference type="PRINTS" id="PR00326">
    <property type="entry name" value="GTP1OBG"/>
</dbReference>
<comment type="cofactor">
    <cofactor evidence="8">
        <name>Mg(2+)</name>
        <dbReference type="ChEBI" id="CHEBI:18420"/>
    </cofactor>
</comment>
<dbReference type="FunFam" id="3.40.50.300:FF:000173">
    <property type="entry name" value="GTPase HflX"/>
    <property type="match status" value="1"/>
</dbReference>
<sequence>MTPVDRAVLVGTEIYGKPGLLPVEDSLDELAQLARTAGVEVVGRAVQRLRRIHPATYIGPGKVEEIKALVRAMHANMVIFDDELSPSQQRNLENAFGDEVRVLDRTALILDIFAQHAHTREGALQVELAQYEYRLPRLTRRWQNLAQQAGGSFGRGGISGVGLRGPGEKQLEIDRRRIKDRIAHLKRELEEVRAHRQRYRERRRRAQVPVVALVGYTNAGKSTLLNAVSGASVLVADQLFATLDPTTRRVKLPEGGVALFTDTVGFIQKLPHPLVAAFRATLEEINEADLIIHVLDITHPNALQQARVVIQTLREIGVHDIPMITALNKIDRLPDPEAARALAAEHPDFVAISAAYGIGLEDLLRKVEAILYRSLTPVRVRLPLSRGDLIALFYEQGVVEWEAHTDSEVTLFGRLPGRLLAAFRPYLEHGEVEATPRYSMA</sequence>
<dbReference type="PROSITE" id="PS51705">
    <property type="entry name" value="G_HFLX"/>
    <property type="match status" value="1"/>
</dbReference>
<dbReference type="GO" id="GO:0043022">
    <property type="term" value="F:ribosome binding"/>
    <property type="evidence" value="ECO:0007669"/>
    <property type="project" value="TreeGrafter"/>
</dbReference>
<gene>
    <name evidence="6 11" type="primary">hflX</name>
    <name evidence="11" type="ORF">HRbin22_01912</name>
</gene>
<dbReference type="SUPFAM" id="SSF52540">
    <property type="entry name" value="P-loop containing nucleoside triphosphate hydrolases"/>
    <property type="match status" value="1"/>
</dbReference>
<dbReference type="FunFam" id="3.40.50.11060:FF:000001">
    <property type="entry name" value="GTPase HflX"/>
    <property type="match status" value="1"/>
</dbReference>
<feature type="binding site" evidence="8">
    <location>
        <position position="242"/>
    </location>
    <ligand>
        <name>Mg(2+)</name>
        <dbReference type="ChEBI" id="CHEBI:18420"/>
    </ligand>
</feature>
<dbReference type="Pfam" id="PF01926">
    <property type="entry name" value="MMR_HSR1"/>
    <property type="match status" value="1"/>
</dbReference>
<keyword evidence="1 6" id="KW-0963">Cytoplasm</keyword>
<dbReference type="PANTHER" id="PTHR10229">
    <property type="entry name" value="GTP-BINDING PROTEIN HFLX"/>
    <property type="match status" value="1"/>
</dbReference>
<feature type="binding site" evidence="7">
    <location>
        <begin position="262"/>
        <end position="265"/>
    </location>
    <ligand>
        <name>GTP</name>
        <dbReference type="ChEBI" id="CHEBI:37565"/>
    </ligand>
</feature>
<feature type="binding site" evidence="7">
    <location>
        <begin position="328"/>
        <end position="331"/>
    </location>
    <ligand>
        <name>GTP</name>
        <dbReference type="ChEBI" id="CHEBI:37565"/>
    </ligand>
</feature>
<dbReference type="NCBIfam" id="TIGR03156">
    <property type="entry name" value="GTP_HflX"/>
    <property type="match status" value="1"/>
</dbReference>
<protein>
    <recommendedName>
        <fullName evidence="6">GTPase HflX</fullName>
    </recommendedName>
    <alternativeName>
        <fullName evidence="6">GTP-binding protein HflX</fullName>
    </alternativeName>
</protein>
<dbReference type="PANTHER" id="PTHR10229:SF0">
    <property type="entry name" value="GTP-BINDING PROTEIN 6-RELATED"/>
    <property type="match status" value="1"/>
</dbReference>
<dbReference type="EMBL" id="BEHY01000056">
    <property type="protein sequence ID" value="GBD09654.1"/>
    <property type="molecule type" value="Genomic_DNA"/>
</dbReference>
<keyword evidence="2 8" id="KW-0479">Metal-binding</keyword>
<reference evidence="12" key="1">
    <citation type="submission" date="2017-09" db="EMBL/GenBank/DDBJ databases">
        <title>Metaegenomics of thermophilic ammonia-oxidizing enrichment culture.</title>
        <authorList>
            <person name="Kato S."/>
            <person name="Suzuki K."/>
        </authorList>
    </citation>
    <scope>NUCLEOTIDE SEQUENCE [LARGE SCALE GENOMIC DNA]</scope>
</reference>
<comment type="function">
    <text evidence="6">GTPase that associates with the 50S ribosomal subunit and may have a role during protein synthesis or ribosome biogenesis.</text>
</comment>